<dbReference type="RefSeq" id="WP_215218052.1">
    <property type="nucleotide sequence ID" value="NZ_OU015430.1"/>
</dbReference>
<dbReference type="EMBL" id="OU015430">
    <property type="protein sequence ID" value="CAG4973368.1"/>
    <property type="molecule type" value="Genomic_DNA"/>
</dbReference>
<protein>
    <submittedName>
        <fullName evidence="1">Uncharacterized protein</fullName>
    </submittedName>
</protein>
<evidence type="ECO:0000313" key="1">
    <source>
        <dbReference type="EMBL" id="CAG4973368.1"/>
    </source>
</evidence>
<name>A0ABN7QW77_9GAMM</name>
<evidence type="ECO:0000313" key="2">
    <source>
        <dbReference type="Proteomes" id="UP000680116"/>
    </source>
</evidence>
<accession>A0ABN7QW77</accession>
<gene>
    <name evidence="1" type="ORF">LYB30171_01438</name>
</gene>
<proteinExistence type="predicted"/>
<reference evidence="1 2" key="1">
    <citation type="submission" date="2021-04" db="EMBL/GenBank/DDBJ databases">
        <authorList>
            <person name="Rodrigo-Torres L."/>
            <person name="Arahal R. D."/>
            <person name="Lucena T."/>
        </authorList>
    </citation>
    <scope>NUCLEOTIDE SEQUENCE [LARGE SCALE GENOMIC DNA]</scope>
    <source>
        <strain evidence="1 2">CECT 30171</strain>
    </source>
</reference>
<keyword evidence="2" id="KW-1185">Reference proteome</keyword>
<organism evidence="1 2">
    <name type="scientific">Novilysobacter luteus</name>
    <dbReference type="NCBI Taxonomy" id="2822368"/>
    <lineage>
        <taxon>Bacteria</taxon>
        <taxon>Pseudomonadati</taxon>
        <taxon>Pseudomonadota</taxon>
        <taxon>Gammaproteobacteria</taxon>
        <taxon>Lysobacterales</taxon>
        <taxon>Lysobacteraceae</taxon>
        <taxon>Novilysobacter</taxon>
    </lineage>
</organism>
<sequence>MSTETASPSTPSYVDFDGELDYWRAHYPNAPFCRPGLSYEDYEPALKLGINAFLHGQVELFEHHGEDLAEAYYRTRGCSPLDWNEAQPAAAAAWRRMHEKRVAA</sequence>
<dbReference type="Proteomes" id="UP000680116">
    <property type="component" value="Chromosome"/>
</dbReference>